<dbReference type="Proteomes" id="UP000032522">
    <property type="component" value="Unassembled WGS sequence"/>
</dbReference>
<dbReference type="InterPro" id="IPR036259">
    <property type="entry name" value="MFS_trans_sf"/>
</dbReference>
<feature type="transmembrane region" description="Helical" evidence="1">
    <location>
        <begin position="7"/>
        <end position="28"/>
    </location>
</feature>
<evidence type="ECO:0000313" key="3">
    <source>
        <dbReference type="Proteomes" id="UP000032522"/>
    </source>
</evidence>
<dbReference type="SUPFAM" id="SSF103473">
    <property type="entry name" value="MFS general substrate transporter"/>
    <property type="match status" value="1"/>
</dbReference>
<dbReference type="EMBL" id="JYBP01000003">
    <property type="protein sequence ID" value="KJE27790.1"/>
    <property type="molecule type" value="Genomic_DNA"/>
</dbReference>
<accession>A0A0D8BUJ9</accession>
<name>A0A0D8BUJ9_GEOKU</name>
<keyword evidence="1" id="KW-0472">Membrane</keyword>
<evidence type="ECO:0008006" key="4">
    <source>
        <dbReference type="Google" id="ProtNLM"/>
    </source>
</evidence>
<dbReference type="PATRIC" id="fig|1462.6.peg.1359"/>
<comment type="caution">
    <text evidence="2">The sequence shown here is derived from an EMBL/GenBank/DDBJ whole genome shotgun (WGS) entry which is preliminary data.</text>
</comment>
<reference evidence="2 3" key="1">
    <citation type="submission" date="2015-01" db="EMBL/GenBank/DDBJ databases">
        <authorList>
            <person name="Filippidou S."/>
            <person name="Jeanneret N."/>
            <person name="Russel-Delif L."/>
            <person name="Junier T."/>
            <person name="Wunderlin T."/>
            <person name="Molina V."/>
            <person name="Johnson S.L."/>
            <person name="Davenport K.W."/>
            <person name="Chain P.S."/>
            <person name="Dorador C."/>
            <person name="Junier P."/>
        </authorList>
    </citation>
    <scope>NUCLEOTIDE SEQUENCE [LARGE SCALE GENOMIC DNA]</scope>
    <source>
        <strain evidence="2 3">Et7/4</strain>
    </source>
</reference>
<evidence type="ECO:0000313" key="2">
    <source>
        <dbReference type="EMBL" id="KJE27790.1"/>
    </source>
</evidence>
<keyword evidence="1" id="KW-0812">Transmembrane</keyword>
<dbReference type="Gene3D" id="1.20.1250.20">
    <property type="entry name" value="MFS general substrate transporter like domains"/>
    <property type="match status" value="1"/>
</dbReference>
<protein>
    <recommendedName>
        <fullName evidence="4">MFS transporter</fullName>
    </recommendedName>
</protein>
<keyword evidence="1" id="KW-1133">Transmembrane helix</keyword>
<dbReference type="AlphaFoldDB" id="A0A0D8BUJ9"/>
<gene>
    <name evidence="2" type="ORF">LG52_1170</name>
</gene>
<proteinExistence type="predicted"/>
<sequence>MRRRRPLLLLWMVMFLVMSGFGIIIPVLPFLAEDVGATSLVFGLLMLGSFY</sequence>
<evidence type="ECO:0000256" key="1">
    <source>
        <dbReference type="SAM" id="Phobius"/>
    </source>
</evidence>
<organism evidence="2 3">
    <name type="scientific">Geobacillus kaustophilus</name>
    <dbReference type="NCBI Taxonomy" id="1462"/>
    <lineage>
        <taxon>Bacteria</taxon>
        <taxon>Bacillati</taxon>
        <taxon>Bacillota</taxon>
        <taxon>Bacilli</taxon>
        <taxon>Bacillales</taxon>
        <taxon>Anoxybacillaceae</taxon>
        <taxon>Geobacillus</taxon>
        <taxon>Geobacillus thermoleovorans group</taxon>
    </lineage>
</organism>